<dbReference type="EMBL" id="JEMT01022969">
    <property type="protein sequence ID" value="EXX64623.1"/>
    <property type="molecule type" value="Genomic_DNA"/>
</dbReference>
<dbReference type="InterPro" id="IPR032675">
    <property type="entry name" value="LRR_dom_sf"/>
</dbReference>
<reference evidence="1 2" key="1">
    <citation type="submission" date="2014-02" db="EMBL/GenBank/DDBJ databases">
        <title>Single nucleus genome sequencing reveals high similarity among nuclei of an endomycorrhizal fungus.</title>
        <authorList>
            <person name="Lin K."/>
            <person name="Geurts R."/>
            <person name="Zhang Z."/>
            <person name="Limpens E."/>
            <person name="Saunders D.G."/>
            <person name="Mu D."/>
            <person name="Pang E."/>
            <person name="Cao H."/>
            <person name="Cha H."/>
            <person name="Lin T."/>
            <person name="Zhou Q."/>
            <person name="Shang Y."/>
            <person name="Li Y."/>
            <person name="Ivanov S."/>
            <person name="Sharma T."/>
            <person name="Velzen R.V."/>
            <person name="Ruijter N.D."/>
            <person name="Aanen D.K."/>
            <person name="Win J."/>
            <person name="Kamoun S."/>
            <person name="Bisseling T."/>
            <person name="Huang S."/>
        </authorList>
    </citation>
    <scope>NUCLEOTIDE SEQUENCE [LARGE SCALE GENOMIC DNA]</scope>
    <source>
        <strain evidence="2">DAOM197198w</strain>
    </source>
</reference>
<protein>
    <recommendedName>
        <fullName evidence="3">F-box domain-containing protein</fullName>
    </recommendedName>
</protein>
<sequence>MTLPYLTDDCIFYILQHLKNNHSTLFNCLLVNRFWCKSTIPLLYANPFINITEEKYSIITTLILCFNKEEILQLKNKLELNQINNINLDEECKPLFEYPKYLENYDYVTIDNVIDSCLVRCCSGLLIPYNKVYDIIPIFHQSILRQSKNIKQLDISTYLFYGEAFKNFNVKNFTSNLTKLNSLSLNLNGTTSNNKIEQEFLSNMANNLRELIINLYKNFVDITTFEKICTIIQEQNKLKKFKILDCHSLLNNILLSLEFQKNSLVNIEFTNSNFSNASLKSFNNLYNLKYLRFDNCEGISLDQCEILKFAQFKLKELSFVRISWDANVTSLMIKYLGASLQRLLIRNPTILSIENISMYCSNLIFLEIRTYLSFNRLVLPFFRNLRTRILNFYIFTYDAEFFINLSNNIPINISKISIYYYYNRDKNFQFKEFLKNCHNKFEIISLNNVIKLDFLKVVLNYIERSNNSLKILGLINLNRQWDDEESMLLNSIKAKGVKITEFDNIHGVYEGI</sequence>
<evidence type="ECO:0008006" key="3">
    <source>
        <dbReference type="Google" id="ProtNLM"/>
    </source>
</evidence>
<dbReference type="OrthoDB" id="2345050at2759"/>
<dbReference type="HOGENOM" id="CLU_028913_7_3_1"/>
<proteinExistence type="predicted"/>
<dbReference type="AlphaFoldDB" id="A0A015MCV2"/>
<keyword evidence="2" id="KW-1185">Reference proteome</keyword>
<dbReference type="SUPFAM" id="SSF52047">
    <property type="entry name" value="RNI-like"/>
    <property type="match status" value="1"/>
</dbReference>
<dbReference type="Gene3D" id="3.80.10.10">
    <property type="entry name" value="Ribonuclease Inhibitor"/>
    <property type="match status" value="1"/>
</dbReference>
<organism evidence="1 2">
    <name type="scientific">Rhizophagus irregularis (strain DAOM 197198w)</name>
    <name type="common">Glomus intraradices</name>
    <dbReference type="NCBI Taxonomy" id="1432141"/>
    <lineage>
        <taxon>Eukaryota</taxon>
        <taxon>Fungi</taxon>
        <taxon>Fungi incertae sedis</taxon>
        <taxon>Mucoromycota</taxon>
        <taxon>Glomeromycotina</taxon>
        <taxon>Glomeromycetes</taxon>
        <taxon>Glomerales</taxon>
        <taxon>Glomeraceae</taxon>
        <taxon>Rhizophagus</taxon>
    </lineage>
</organism>
<accession>A0A015MCV2</accession>
<name>A0A015MCV2_RHIIW</name>
<evidence type="ECO:0000313" key="2">
    <source>
        <dbReference type="Proteomes" id="UP000022910"/>
    </source>
</evidence>
<gene>
    <name evidence="1" type="ORF">RirG_140940</name>
</gene>
<dbReference type="Proteomes" id="UP000022910">
    <property type="component" value="Unassembled WGS sequence"/>
</dbReference>
<comment type="caution">
    <text evidence="1">The sequence shown here is derived from an EMBL/GenBank/DDBJ whole genome shotgun (WGS) entry which is preliminary data.</text>
</comment>
<evidence type="ECO:0000313" key="1">
    <source>
        <dbReference type="EMBL" id="EXX64623.1"/>
    </source>
</evidence>